<keyword evidence="2" id="KW-1185">Reference proteome</keyword>
<dbReference type="OrthoDB" id="9799531at2"/>
<reference evidence="1 2" key="1">
    <citation type="submission" date="2019-12" db="EMBL/GenBank/DDBJ databases">
        <title>Genomic-based taxomic classification of the family Erythrobacteraceae.</title>
        <authorList>
            <person name="Xu L."/>
        </authorList>
    </citation>
    <scope>NUCLEOTIDE SEQUENCE [LARGE SCALE GENOMIC DNA]</scope>
    <source>
        <strain evidence="1 2">DSM 16225</strain>
    </source>
</reference>
<protein>
    <submittedName>
        <fullName evidence="1">DUF1465 family protein</fullName>
    </submittedName>
</protein>
<evidence type="ECO:0000313" key="1">
    <source>
        <dbReference type="EMBL" id="MXO51399.1"/>
    </source>
</evidence>
<dbReference type="AlphaFoldDB" id="A0A844Y1I5"/>
<dbReference type="EMBL" id="WTYF01000004">
    <property type="protein sequence ID" value="MXO51399.1"/>
    <property type="molecule type" value="Genomic_DNA"/>
</dbReference>
<gene>
    <name evidence="1" type="ORF">GRI42_08805</name>
</gene>
<accession>A0A844Y1I5</accession>
<comment type="caution">
    <text evidence="1">The sequence shown here is derived from an EMBL/GenBank/DDBJ whole genome shotgun (WGS) entry which is preliminary data.</text>
</comment>
<dbReference type="Proteomes" id="UP000444185">
    <property type="component" value="Unassembled WGS sequence"/>
</dbReference>
<organism evidence="1 2">
    <name type="scientific">Qipengyuania gaetbuli</name>
    <dbReference type="NCBI Taxonomy" id="266952"/>
    <lineage>
        <taxon>Bacteria</taxon>
        <taxon>Pseudomonadati</taxon>
        <taxon>Pseudomonadota</taxon>
        <taxon>Alphaproteobacteria</taxon>
        <taxon>Sphingomonadales</taxon>
        <taxon>Erythrobacteraceae</taxon>
        <taxon>Qipengyuania</taxon>
    </lineage>
</organism>
<dbReference type="Pfam" id="PF07323">
    <property type="entry name" value="DUF1465"/>
    <property type="match status" value="1"/>
</dbReference>
<dbReference type="Gene3D" id="1.10.8.930">
    <property type="entry name" value="Protein of unknown function DUF1465"/>
    <property type="match status" value="1"/>
</dbReference>
<evidence type="ECO:0000313" key="2">
    <source>
        <dbReference type="Proteomes" id="UP000444185"/>
    </source>
</evidence>
<dbReference type="RefSeq" id="WP_160608135.1">
    <property type="nucleotide sequence ID" value="NZ_WTYF01000004.1"/>
</dbReference>
<dbReference type="InterPro" id="IPR010848">
    <property type="entry name" value="DUF1465"/>
</dbReference>
<proteinExistence type="predicted"/>
<name>A0A844Y1I5_9SPHN</name>
<sequence>MDRTVTEKVVEDLYAEALLLADETRAAFDLRDGTEDGPENSNETRIAMSIEGLRTTTRVMHVLAWLLNQRAYLAGEISARQLQKAGTLGTERPSDPRNMAVLPIAMRALIRDTERLYGRVARLDAEQRSVRAANDDPVGDLRGRIAQAFNAG</sequence>
<dbReference type="InterPro" id="IPR038301">
    <property type="entry name" value="AraC-like_sf"/>
</dbReference>